<dbReference type="EMBL" id="ML119051">
    <property type="protein sequence ID" value="ROT43137.1"/>
    <property type="molecule type" value="Genomic_DNA"/>
</dbReference>
<name>A0A3N2Q8X0_SODAK</name>
<evidence type="ECO:0000256" key="1">
    <source>
        <dbReference type="SAM" id="Phobius"/>
    </source>
</evidence>
<protein>
    <submittedName>
        <fullName evidence="2">Uncharacterized protein</fullName>
    </submittedName>
</protein>
<evidence type="ECO:0000313" key="2">
    <source>
        <dbReference type="EMBL" id="ROT43137.1"/>
    </source>
</evidence>
<keyword evidence="1" id="KW-0472">Membrane</keyword>
<dbReference type="AlphaFoldDB" id="A0A3N2Q8X0"/>
<dbReference type="Proteomes" id="UP000272025">
    <property type="component" value="Unassembled WGS sequence"/>
</dbReference>
<dbReference type="RefSeq" id="XP_028470943.1">
    <property type="nucleotide sequence ID" value="XM_028609311.1"/>
</dbReference>
<sequence>MDDKLPHSRVTTGSDLESNLARQVVTHLKDDCRSRPHRQPRGCFAGFAICLTIFLFLWHQTGLCSLRRPLSTSRAPGPVEKRAREILSKTPFIGKIASLIAPTPGLASYIPVSRRS</sequence>
<keyword evidence="1" id="KW-0812">Transmembrane</keyword>
<feature type="transmembrane region" description="Helical" evidence="1">
    <location>
        <begin position="42"/>
        <end position="59"/>
    </location>
</feature>
<keyword evidence="3" id="KW-1185">Reference proteome</keyword>
<proteinExistence type="predicted"/>
<keyword evidence="1" id="KW-1133">Transmembrane helix</keyword>
<organism evidence="2 3">
    <name type="scientific">Sodiomyces alkalinus (strain CBS 110278 / VKM F-3762 / F11)</name>
    <name type="common">Alkaliphilic filamentous fungus</name>
    <dbReference type="NCBI Taxonomy" id="1314773"/>
    <lineage>
        <taxon>Eukaryota</taxon>
        <taxon>Fungi</taxon>
        <taxon>Dikarya</taxon>
        <taxon>Ascomycota</taxon>
        <taxon>Pezizomycotina</taxon>
        <taxon>Sordariomycetes</taxon>
        <taxon>Hypocreomycetidae</taxon>
        <taxon>Glomerellales</taxon>
        <taxon>Plectosphaerellaceae</taxon>
        <taxon>Sodiomyces</taxon>
    </lineage>
</organism>
<evidence type="ECO:0000313" key="3">
    <source>
        <dbReference type="Proteomes" id="UP000272025"/>
    </source>
</evidence>
<gene>
    <name evidence="2" type="ORF">SODALDRAFT_31636</name>
</gene>
<accession>A0A3N2Q8X0</accession>
<reference evidence="2 3" key="1">
    <citation type="journal article" date="2018" name="Mol. Ecol.">
        <title>The obligate alkalophilic soda-lake fungus Sodiomyces alkalinus has shifted to a protein diet.</title>
        <authorList>
            <person name="Grum-Grzhimaylo A.A."/>
            <person name="Falkoski D.L."/>
            <person name="van den Heuvel J."/>
            <person name="Valero-Jimenez C.A."/>
            <person name="Min B."/>
            <person name="Choi I.G."/>
            <person name="Lipzen A."/>
            <person name="Daum C.G."/>
            <person name="Aanen D.K."/>
            <person name="Tsang A."/>
            <person name="Henrissat B."/>
            <person name="Bilanenko E.N."/>
            <person name="de Vries R.P."/>
            <person name="van Kan J.A.L."/>
            <person name="Grigoriev I.V."/>
            <person name="Debets A.J.M."/>
        </authorList>
    </citation>
    <scope>NUCLEOTIDE SEQUENCE [LARGE SCALE GENOMIC DNA]</scope>
    <source>
        <strain evidence="2 3">F11</strain>
    </source>
</reference>
<dbReference type="GeneID" id="39577789"/>